<reference evidence="2" key="1">
    <citation type="submission" date="2023-06" db="EMBL/GenBank/DDBJ databases">
        <authorList>
            <person name="Kurt Z."/>
        </authorList>
    </citation>
    <scope>NUCLEOTIDE SEQUENCE</scope>
</reference>
<gene>
    <name evidence="2" type="ORF">HINF_LOCUS23690</name>
    <name evidence="3" type="ORF">HINF_LOCUS58381</name>
</gene>
<keyword evidence="1" id="KW-0812">Transmembrane</keyword>
<name>A0AA86PC12_9EUKA</name>
<reference evidence="3 4" key="2">
    <citation type="submission" date="2024-07" db="EMBL/GenBank/DDBJ databases">
        <authorList>
            <person name="Akdeniz Z."/>
        </authorList>
    </citation>
    <scope>NUCLEOTIDE SEQUENCE [LARGE SCALE GENOMIC DNA]</scope>
</reference>
<proteinExistence type="predicted"/>
<dbReference type="AlphaFoldDB" id="A0AA86PC12"/>
<organism evidence="2">
    <name type="scientific">Hexamita inflata</name>
    <dbReference type="NCBI Taxonomy" id="28002"/>
    <lineage>
        <taxon>Eukaryota</taxon>
        <taxon>Metamonada</taxon>
        <taxon>Diplomonadida</taxon>
        <taxon>Hexamitidae</taxon>
        <taxon>Hexamitinae</taxon>
        <taxon>Hexamita</taxon>
    </lineage>
</organism>
<dbReference type="EMBL" id="CATOUU010000630">
    <property type="protein sequence ID" value="CAI9936045.1"/>
    <property type="molecule type" value="Genomic_DNA"/>
</dbReference>
<dbReference type="EMBL" id="CAXDID020000328">
    <property type="protein sequence ID" value="CAL6077496.1"/>
    <property type="molecule type" value="Genomic_DNA"/>
</dbReference>
<accession>A0AA86PC12</accession>
<comment type="caution">
    <text evidence="2">The sequence shown here is derived from an EMBL/GenBank/DDBJ whole genome shotgun (WGS) entry which is preliminary data.</text>
</comment>
<evidence type="ECO:0000313" key="4">
    <source>
        <dbReference type="Proteomes" id="UP001642409"/>
    </source>
</evidence>
<evidence type="ECO:0000256" key="1">
    <source>
        <dbReference type="SAM" id="Phobius"/>
    </source>
</evidence>
<dbReference type="Proteomes" id="UP001642409">
    <property type="component" value="Unassembled WGS sequence"/>
</dbReference>
<sequence>MECYDYYWDCLYAKNGQECQYYDNLEKYCFFSVDNVAWWLWLIVAGAIVMLISFITCCVCCCCKKQQVKYHKIVEIQNPMQEEEKYKVPVQNVQAYQHYQNMLNIPPVMPQMYIPQPIYQQMRSQIPNYNYEVQNLNVYPKVPMLQIIK</sequence>
<evidence type="ECO:0000313" key="3">
    <source>
        <dbReference type="EMBL" id="CAL6077496.1"/>
    </source>
</evidence>
<keyword evidence="1" id="KW-1133">Transmembrane helix</keyword>
<evidence type="ECO:0000313" key="2">
    <source>
        <dbReference type="EMBL" id="CAI9936045.1"/>
    </source>
</evidence>
<protein>
    <submittedName>
        <fullName evidence="3">Hypothetical_protein</fullName>
    </submittedName>
</protein>
<feature type="transmembrane region" description="Helical" evidence="1">
    <location>
        <begin position="38"/>
        <end position="63"/>
    </location>
</feature>
<keyword evidence="4" id="KW-1185">Reference proteome</keyword>
<keyword evidence="1" id="KW-0472">Membrane</keyword>